<accession>A0A9P9IH63</accession>
<dbReference type="InterPro" id="IPR010730">
    <property type="entry name" value="HET"/>
</dbReference>
<gene>
    <name evidence="2" type="ORF">EDB81DRAFT_666836</name>
</gene>
<dbReference type="AlphaFoldDB" id="A0A9P9IH63"/>
<dbReference type="Proteomes" id="UP000738349">
    <property type="component" value="Unassembled WGS sequence"/>
</dbReference>
<dbReference type="OrthoDB" id="5347061at2759"/>
<feature type="domain" description="Heterokaryon incompatibility" evidence="1">
    <location>
        <begin position="68"/>
        <end position="215"/>
    </location>
</feature>
<proteinExistence type="predicted"/>
<dbReference type="EMBL" id="JAGMUV010000025">
    <property type="protein sequence ID" value="KAH7120496.1"/>
    <property type="molecule type" value="Genomic_DNA"/>
</dbReference>
<protein>
    <submittedName>
        <fullName evidence="2">Heterokaryon incompatibility protein-domain-containing protein</fullName>
    </submittedName>
</protein>
<name>A0A9P9IH63_9HYPO</name>
<keyword evidence="3" id="KW-1185">Reference proteome</keyword>
<dbReference type="PANTHER" id="PTHR33112">
    <property type="entry name" value="DOMAIN PROTEIN, PUTATIVE-RELATED"/>
    <property type="match status" value="1"/>
</dbReference>
<organism evidence="2 3">
    <name type="scientific">Dactylonectria macrodidyma</name>
    <dbReference type="NCBI Taxonomy" id="307937"/>
    <lineage>
        <taxon>Eukaryota</taxon>
        <taxon>Fungi</taxon>
        <taxon>Dikarya</taxon>
        <taxon>Ascomycota</taxon>
        <taxon>Pezizomycotina</taxon>
        <taxon>Sordariomycetes</taxon>
        <taxon>Hypocreomycetidae</taxon>
        <taxon>Hypocreales</taxon>
        <taxon>Nectriaceae</taxon>
        <taxon>Dactylonectria</taxon>
    </lineage>
</organism>
<comment type="caution">
    <text evidence="2">The sequence shown here is derived from an EMBL/GenBank/DDBJ whole genome shotgun (WGS) entry which is preliminary data.</text>
</comment>
<evidence type="ECO:0000313" key="2">
    <source>
        <dbReference type="EMBL" id="KAH7120496.1"/>
    </source>
</evidence>
<evidence type="ECO:0000313" key="3">
    <source>
        <dbReference type="Proteomes" id="UP000738349"/>
    </source>
</evidence>
<evidence type="ECO:0000259" key="1">
    <source>
        <dbReference type="Pfam" id="PF06985"/>
    </source>
</evidence>
<dbReference type="PANTHER" id="PTHR33112:SF10">
    <property type="entry name" value="TOL"/>
    <property type="match status" value="1"/>
</dbReference>
<reference evidence="2" key="1">
    <citation type="journal article" date="2021" name="Nat. Commun.">
        <title>Genetic determinants of endophytism in the Arabidopsis root mycobiome.</title>
        <authorList>
            <person name="Mesny F."/>
            <person name="Miyauchi S."/>
            <person name="Thiergart T."/>
            <person name="Pickel B."/>
            <person name="Atanasova L."/>
            <person name="Karlsson M."/>
            <person name="Huettel B."/>
            <person name="Barry K.W."/>
            <person name="Haridas S."/>
            <person name="Chen C."/>
            <person name="Bauer D."/>
            <person name="Andreopoulos W."/>
            <person name="Pangilinan J."/>
            <person name="LaButti K."/>
            <person name="Riley R."/>
            <person name="Lipzen A."/>
            <person name="Clum A."/>
            <person name="Drula E."/>
            <person name="Henrissat B."/>
            <person name="Kohler A."/>
            <person name="Grigoriev I.V."/>
            <person name="Martin F.M."/>
            <person name="Hacquard S."/>
        </authorList>
    </citation>
    <scope>NUCLEOTIDE SEQUENCE</scope>
    <source>
        <strain evidence="2">MPI-CAGE-AT-0147</strain>
    </source>
</reference>
<sequence length="539" mass="61441">MITTNNLGADTSWEQVTSWLSHCLENHKACVHQYSESWYPTRLIDVGKPGDSMVKLCLTATSNPEGPYVTLSHRWGLGEMLKLKSGNLQQHLHGIPLADLPQTFADAIQVARSLQVQYIWIDSLCIIQDSAEDWQAESAQMNNVYRRSFLNISATGVGDSSGTGTLFRHRSLDVGWVAWTTERRKGERFLIYDREYWKEQLIDSELNRRAWVFQERMLAPRVLHFGEKQLFWECQALEACESFPRGIPPIMREPLGKSLDPAKYEERQRNMNLGPRTKPEPPLDRKVRLSYDLWTEIVSRYTPCGVTKESDKLVAISGIARQLSTTLQDEYLAGLWRSNLVECLSWMAENPEGLCRPTLYRAPSWSWASVASGVRYFYLKVPQVAVPQVTIEEVSVTPESGDYFGQIRDGFVKLRGRMIGPIEFQTVSDKVSIVSKKPTHSMLQFISVHPDHSAVLDGDKLFFMPLQKYVWENALEGFDAHIVCLILRRLPQKGSGVYERCGSMELNANDTYMVEDTSEASSEREREGWTITNSTIIIV</sequence>
<dbReference type="Pfam" id="PF06985">
    <property type="entry name" value="HET"/>
    <property type="match status" value="1"/>
</dbReference>